<feature type="transmembrane region" description="Helical" evidence="1">
    <location>
        <begin position="38"/>
        <end position="57"/>
    </location>
</feature>
<evidence type="ECO:0000256" key="1">
    <source>
        <dbReference type="SAM" id="Phobius"/>
    </source>
</evidence>
<proteinExistence type="predicted"/>
<evidence type="ECO:0000313" key="4">
    <source>
        <dbReference type="Proteomes" id="UP000626697"/>
    </source>
</evidence>
<name>A0ABR6CST6_9BACI</name>
<dbReference type="RefSeq" id="WP_182503269.1">
    <property type="nucleotide sequence ID" value="NZ_JACJHX010000011.1"/>
</dbReference>
<keyword evidence="4" id="KW-1185">Reference proteome</keyword>
<protein>
    <recommendedName>
        <fullName evidence="2">DUF3298 domain-containing protein</fullName>
    </recommendedName>
</protein>
<gene>
    <name evidence="3" type="ORF">HNP81_003328</name>
</gene>
<sequence length="289" mass="32673">MDKKLGKLKDHYMDIPIPKELDDVVNRALQTSTKKRKVAYKWSIGTVAAAILLIATVNSSPSAANAMSNIPIIGKVIDVITFQEWKEEKDNQASMDIKVPAISGLDNSGLEASLNEKYIAESKQLYQEFTKTLAELKEGENANMAVTSGYEVLTDNDSIFSIRRYNVITQASSSTEMQFDTVDKKNQVLLTLKSLFKNESYIDVLSENIKAQIAEQMKSDPNKIYWVSEDDPVRFEKIDRNQKFYINEQNKLVIAFDQYEVAPGYMGPVEFIIPTDEISDILVGKEYIK</sequence>
<dbReference type="Gene3D" id="3.30.565.40">
    <property type="entry name" value="Fervidobacterium nodosum Rt17-B1 like"/>
    <property type="match status" value="1"/>
</dbReference>
<keyword evidence="1" id="KW-0812">Transmembrane</keyword>
<evidence type="ECO:0000259" key="2">
    <source>
        <dbReference type="Pfam" id="PF11738"/>
    </source>
</evidence>
<dbReference type="Proteomes" id="UP000626697">
    <property type="component" value="Unassembled WGS sequence"/>
</dbReference>
<keyword evidence="1" id="KW-0472">Membrane</keyword>
<dbReference type="Gene3D" id="3.90.640.20">
    <property type="entry name" value="Heat-shock cognate protein, ATPase"/>
    <property type="match status" value="1"/>
</dbReference>
<reference evidence="3 4" key="1">
    <citation type="submission" date="2020-08" db="EMBL/GenBank/DDBJ databases">
        <title>Genomic Encyclopedia of Type Strains, Phase IV (KMG-IV): sequencing the most valuable type-strain genomes for metagenomic binning, comparative biology and taxonomic classification.</title>
        <authorList>
            <person name="Goeker M."/>
        </authorList>
    </citation>
    <scope>NUCLEOTIDE SEQUENCE [LARGE SCALE GENOMIC DNA]</scope>
    <source>
        <strain evidence="3 4">DSM 105481</strain>
    </source>
</reference>
<keyword evidence="1" id="KW-1133">Transmembrane helix</keyword>
<accession>A0ABR6CST6</accession>
<comment type="caution">
    <text evidence="3">The sequence shown here is derived from an EMBL/GenBank/DDBJ whole genome shotgun (WGS) entry which is preliminary data.</text>
</comment>
<feature type="domain" description="DUF3298" evidence="2">
    <location>
        <begin position="193"/>
        <end position="275"/>
    </location>
</feature>
<dbReference type="InterPro" id="IPR037126">
    <property type="entry name" value="PdaC/RsiV-like_sf"/>
</dbReference>
<organism evidence="3 4">
    <name type="scientific">Peribacillus huizhouensis</name>
    <dbReference type="NCBI Taxonomy" id="1501239"/>
    <lineage>
        <taxon>Bacteria</taxon>
        <taxon>Bacillati</taxon>
        <taxon>Bacillota</taxon>
        <taxon>Bacilli</taxon>
        <taxon>Bacillales</taxon>
        <taxon>Bacillaceae</taxon>
        <taxon>Peribacillus</taxon>
    </lineage>
</organism>
<evidence type="ECO:0000313" key="3">
    <source>
        <dbReference type="EMBL" id="MBA9028014.1"/>
    </source>
</evidence>
<dbReference type="InterPro" id="IPR021729">
    <property type="entry name" value="DUF3298"/>
</dbReference>
<dbReference type="EMBL" id="JACJHX010000011">
    <property type="protein sequence ID" value="MBA9028014.1"/>
    <property type="molecule type" value="Genomic_DNA"/>
</dbReference>
<dbReference type="Pfam" id="PF11738">
    <property type="entry name" value="DUF3298"/>
    <property type="match status" value="1"/>
</dbReference>